<organism evidence="3 4">
    <name type="scientific">Spirosoma montaniterrae</name>
    <dbReference type="NCBI Taxonomy" id="1178516"/>
    <lineage>
        <taxon>Bacteria</taxon>
        <taxon>Pseudomonadati</taxon>
        <taxon>Bacteroidota</taxon>
        <taxon>Cytophagia</taxon>
        <taxon>Cytophagales</taxon>
        <taxon>Cytophagaceae</taxon>
        <taxon>Spirosoma</taxon>
    </lineage>
</organism>
<reference evidence="3 4" key="1">
    <citation type="submission" date="2016-01" db="EMBL/GenBank/DDBJ databases">
        <authorList>
            <person name="Oliw E.H."/>
        </authorList>
    </citation>
    <scope>NUCLEOTIDE SEQUENCE [LARGE SCALE GENOMIC DNA]</scope>
    <source>
        <strain evidence="3 4">DY10</strain>
    </source>
</reference>
<evidence type="ECO:0000313" key="3">
    <source>
        <dbReference type="EMBL" id="AQG79210.1"/>
    </source>
</evidence>
<comment type="subcellular location">
    <subcellularLocation>
        <location evidence="2">Cell membrane</location>
        <topology evidence="2">Lipid-anchor</topology>
    </subcellularLocation>
</comment>
<keyword evidence="2" id="KW-0449">Lipoprotein</keyword>
<proteinExistence type="inferred from homology"/>
<dbReference type="InterPro" id="IPR010131">
    <property type="entry name" value="MdtP/NodT-like"/>
</dbReference>
<sequence>MEVPFIRKTLRKTAPLGVLCLVLLSGCQTIRSLQPALPASPVARPVPTTFAGPDHVRPDRVGPSDSVGIAALNWRTFFDDDNLIELIDTALTQNLDLRIATQRIEQARATFDYSRGFLAPQVNVVASAGVDRYGRNTLNGVGNFDTNLSDNVRGDLLIPNPTPDFFVGVRSTWEVDIWGKLRNQRKAAYLRLLGSERGRQAVITGLVAEVARYYYTLLALDGELEIIQKNISYQSNALELVRVQKEAGRVTELAVQQFAAQLLNTRSRQGQVRQQIIEAENELNRLLGRYPQPILRGSSLQSRELPGKVLTGLPAQMLLRRPDIRQAELELQAANVDVDVARAEFLPSLNLTGYLGLNSFRLGTLANPASIAAGLLSGLSAPVFNRRFIRANYRGSVAQSREAFYRYGQTIVTGFSEVTTGLRGVENYRQVAELQTEEVTTLTNAVNIANDLFRSGYATYLEVITAQRNVLEAELALINTKQAQFLSLTDLYRALGGGWE</sequence>
<keyword evidence="2" id="KW-1134">Transmembrane beta strand</keyword>
<dbReference type="RefSeq" id="WP_077130651.1">
    <property type="nucleotide sequence ID" value="NZ_CP014263.1"/>
</dbReference>
<dbReference type="PROSITE" id="PS51257">
    <property type="entry name" value="PROKAR_LIPOPROTEIN"/>
    <property type="match status" value="1"/>
</dbReference>
<keyword evidence="4" id="KW-1185">Reference proteome</keyword>
<accession>A0A1P9WV56</accession>
<name>A0A1P9WV56_9BACT</name>
<dbReference type="GO" id="GO:0015562">
    <property type="term" value="F:efflux transmembrane transporter activity"/>
    <property type="evidence" value="ECO:0007669"/>
    <property type="project" value="InterPro"/>
</dbReference>
<dbReference type="Proteomes" id="UP000187941">
    <property type="component" value="Chromosome"/>
</dbReference>
<evidence type="ECO:0000256" key="1">
    <source>
        <dbReference type="ARBA" id="ARBA00007613"/>
    </source>
</evidence>
<dbReference type="Pfam" id="PF02321">
    <property type="entry name" value="OEP"/>
    <property type="match status" value="2"/>
</dbReference>
<dbReference type="PANTHER" id="PTHR30203:SF30">
    <property type="entry name" value="OUTER MEMBRANE PROTEIN-RELATED"/>
    <property type="match status" value="1"/>
</dbReference>
<comment type="similarity">
    <text evidence="1 2">Belongs to the outer membrane factor (OMF) (TC 1.B.17) family.</text>
</comment>
<keyword evidence="2" id="KW-0472">Membrane</keyword>
<dbReference type="SUPFAM" id="SSF56954">
    <property type="entry name" value="Outer membrane efflux proteins (OEP)"/>
    <property type="match status" value="1"/>
</dbReference>
<dbReference type="GO" id="GO:0005886">
    <property type="term" value="C:plasma membrane"/>
    <property type="evidence" value="ECO:0007669"/>
    <property type="project" value="UniProtKB-SubCell"/>
</dbReference>
<dbReference type="Gene3D" id="1.20.1600.10">
    <property type="entry name" value="Outer membrane efflux proteins (OEP)"/>
    <property type="match status" value="1"/>
</dbReference>
<dbReference type="OrthoDB" id="9770517at2"/>
<protein>
    <submittedName>
        <fullName evidence="3">RND transporter</fullName>
    </submittedName>
</protein>
<keyword evidence="2" id="KW-0564">Palmitate</keyword>
<keyword evidence="2" id="KW-0812">Transmembrane</keyword>
<dbReference type="EMBL" id="CP014263">
    <property type="protein sequence ID" value="AQG79210.1"/>
    <property type="molecule type" value="Genomic_DNA"/>
</dbReference>
<dbReference type="AlphaFoldDB" id="A0A1P9WV56"/>
<gene>
    <name evidence="3" type="ORF">AWR27_07650</name>
</gene>
<dbReference type="NCBIfam" id="TIGR01845">
    <property type="entry name" value="outer_NodT"/>
    <property type="match status" value="1"/>
</dbReference>
<dbReference type="STRING" id="1178516.AWR27_07650"/>
<dbReference type="Gene3D" id="2.20.200.10">
    <property type="entry name" value="Outer membrane efflux proteins (OEP)"/>
    <property type="match status" value="1"/>
</dbReference>
<dbReference type="KEGG" id="smon:AWR27_07650"/>
<evidence type="ECO:0000313" key="4">
    <source>
        <dbReference type="Proteomes" id="UP000187941"/>
    </source>
</evidence>
<dbReference type="InterPro" id="IPR003423">
    <property type="entry name" value="OMP_efflux"/>
</dbReference>
<dbReference type="PANTHER" id="PTHR30203">
    <property type="entry name" value="OUTER MEMBRANE CATION EFFLUX PROTEIN"/>
    <property type="match status" value="1"/>
</dbReference>
<evidence type="ECO:0000256" key="2">
    <source>
        <dbReference type="RuleBase" id="RU362097"/>
    </source>
</evidence>